<gene>
    <name evidence="1" type="ORF">PMAYCL1PPCAC_10647</name>
</gene>
<dbReference type="Proteomes" id="UP001328107">
    <property type="component" value="Unassembled WGS sequence"/>
</dbReference>
<dbReference type="EMBL" id="BTRK01000003">
    <property type="protein sequence ID" value="GMR40452.1"/>
    <property type="molecule type" value="Genomic_DNA"/>
</dbReference>
<name>A0AAN4ZLH6_9BILA</name>
<protein>
    <submittedName>
        <fullName evidence="1">Uncharacterized protein</fullName>
    </submittedName>
</protein>
<comment type="caution">
    <text evidence="1">The sequence shown here is derived from an EMBL/GenBank/DDBJ whole genome shotgun (WGS) entry which is preliminary data.</text>
</comment>
<feature type="non-terminal residue" evidence="1">
    <location>
        <position position="1"/>
    </location>
</feature>
<accession>A0AAN4ZLH6</accession>
<proteinExistence type="predicted"/>
<organism evidence="1 2">
    <name type="scientific">Pristionchus mayeri</name>
    <dbReference type="NCBI Taxonomy" id="1317129"/>
    <lineage>
        <taxon>Eukaryota</taxon>
        <taxon>Metazoa</taxon>
        <taxon>Ecdysozoa</taxon>
        <taxon>Nematoda</taxon>
        <taxon>Chromadorea</taxon>
        <taxon>Rhabditida</taxon>
        <taxon>Rhabditina</taxon>
        <taxon>Diplogasteromorpha</taxon>
        <taxon>Diplogasteroidea</taxon>
        <taxon>Neodiplogasteridae</taxon>
        <taxon>Pristionchus</taxon>
    </lineage>
</organism>
<keyword evidence="2" id="KW-1185">Reference proteome</keyword>
<evidence type="ECO:0000313" key="2">
    <source>
        <dbReference type="Proteomes" id="UP001328107"/>
    </source>
</evidence>
<dbReference type="AlphaFoldDB" id="A0AAN4ZLH6"/>
<feature type="non-terminal residue" evidence="1">
    <location>
        <position position="106"/>
    </location>
</feature>
<evidence type="ECO:0000313" key="1">
    <source>
        <dbReference type="EMBL" id="GMR40452.1"/>
    </source>
</evidence>
<sequence length="106" mass="10526">GQTQLNDRAAFAVAGVAGISKKVCASVPVRGDVLKAILFASAAVALGSVKRLTVQPFFAYTYAISTLLVAVATVAPDSSTPCGGVGVGVVLFRAFPGVSTSGEPAA</sequence>
<reference evidence="2" key="1">
    <citation type="submission" date="2022-10" db="EMBL/GenBank/DDBJ databases">
        <title>Genome assembly of Pristionchus species.</title>
        <authorList>
            <person name="Yoshida K."/>
            <person name="Sommer R.J."/>
        </authorList>
    </citation>
    <scope>NUCLEOTIDE SEQUENCE [LARGE SCALE GENOMIC DNA]</scope>
    <source>
        <strain evidence="2">RS5460</strain>
    </source>
</reference>